<dbReference type="Gene3D" id="3.40.50.180">
    <property type="entry name" value="Methylesterase CheB, C-terminal domain"/>
    <property type="match status" value="1"/>
</dbReference>
<dbReference type="InterPro" id="IPR000673">
    <property type="entry name" value="Sig_transdc_resp-reg_Me-estase"/>
</dbReference>
<dbReference type="PANTHER" id="PTHR24422:SF27">
    <property type="entry name" value="PROTEIN-GLUTAMATE O-METHYLTRANSFERASE"/>
    <property type="match status" value="1"/>
</dbReference>
<evidence type="ECO:0000313" key="12">
    <source>
        <dbReference type="EMBL" id="MEP0945972.1"/>
    </source>
</evidence>
<dbReference type="PROSITE" id="PS50113">
    <property type="entry name" value="PAC"/>
    <property type="match status" value="1"/>
</dbReference>
<dbReference type="InterPro" id="IPR035965">
    <property type="entry name" value="PAS-like_dom_sf"/>
</dbReference>
<feature type="coiled-coil region" evidence="7">
    <location>
        <begin position="683"/>
        <end position="742"/>
    </location>
</feature>
<dbReference type="InterPro" id="IPR022642">
    <property type="entry name" value="CheR_C"/>
</dbReference>
<evidence type="ECO:0000259" key="11">
    <source>
        <dbReference type="PROSITE" id="PS50123"/>
    </source>
</evidence>
<feature type="domain" description="PAC" evidence="9">
    <location>
        <begin position="816"/>
        <end position="869"/>
    </location>
</feature>
<dbReference type="Gene3D" id="3.30.450.20">
    <property type="entry name" value="PAS domain"/>
    <property type="match status" value="2"/>
</dbReference>
<dbReference type="PANTHER" id="PTHR24422">
    <property type="entry name" value="CHEMOTAXIS PROTEIN METHYLTRANSFERASE"/>
    <property type="match status" value="1"/>
</dbReference>
<dbReference type="PROSITE" id="PS50122">
    <property type="entry name" value="CHEB"/>
    <property type="match status" value="1"/>
</dbReference>
<evidence type="ECO:0000256" key="8">
    <source>
        <dbReference type="SAM" id="MobiDB-lite"/>
    </source>
</evidence>
<dbReference type="SUPFAM" id="SSF47757">
    <property type="entry name" value="Chemotaxis receptor methyltransferase CheR, N-terminal domain"/>
    <property type="match status" value="1"/>
</dbReference>
<dbReference type="EMBL" id="JAMPKX010000001">
    <property type="protein sequence ID" value="MEP0945972.1"/>
    <property type="molecule type" value="Genomic_DNA"/>
</dbReference>
<dbReference type="InterPro" id="IPR000780">
    <property type="entry name" value="CheR_MeTrfase"/>
</dbReference>
<dbReference type="PRINTS" id="PR00996">
    <property type="entry name" value="CHERMTFRASE"/>
</dbReference>
<evidence type="ECO:0000256" key="6">
    <source>
        <dbReference type="PROSITE-ProRule" id="PRU00050"/>
    </source>
</evidence>
<evidence type="ECO:0000313" key="13">
    <source>
        <dbReference type="Proteomes" id="UP001482513"/>
    </source>
</evidence>
<evidence type="ECO:0000256" key="1">
    <source>
        <dbReference type="ARBA" id="ARBA00001541"/>
    </source>
</evidence>
<keyword evidence="5" id="KW-0949">S-adenosyl-L-methionine</keyword>
<dbReference type="Gene3D" id="1.10.155.10">
    <property type="entry name" value="Chemotaxis receptor methyltransferase CheR, N-terminal domain"/>
    <property type="match status" value="1"/>
</dbReference>
<dbReference type="InterPro" id="IPR000700">
    <property type="entry name" value="PAS-assoc_C"/>
</dbReference>
<dbReference type="Pfam" id="PF01339">
    <property type="entry name" value="CheB_methylest"/>
    <property type="match status" value="1"/>
</dbReference>
<dbReference type="InterPro" id="IPR050903">
    <property type="entry name" value="Bact_Chemotaxis_MeTrfase"/>
</dbReference>
<dbReference type="SMART" id="SM00138">
    <property type="entry name" value="MeTrc"/>
    <property type="match status" value="1"/>
</dbReference>
<dbReference type="CDD" id="cd16434">
    <property type="entry name" value="CheB-CheR_fusion"/>
    <property type="match status" value="1"/>
</dbReference>
<dbReference type="Pfam" id="PF03705">
    <property type="entry name" value="CheR_N"/>
    <property type="match status" value="1"/>
</dbReference>
<dbReference type="SUPFAM" id="SSF55785">
    <property type="entry name" value="PYP-like sensor domain (PAS domain)"/>
    <property type="match status" value="2"/>
</dbReference>
<comment type="catalytic activity">
    <reaction evidence="1">
        <text>L-glutamyl-[protein] + S-adenosyl-L-methionine = [protein]-L-glutamate 5-O-methyl ester + S-adenosyl-L-homocysteine</text>
        <dbReference type="Rhea" id="RHEA:24452"/>
        <dbReference type="Rhea" id="RHEA-COMP:10208"/>
        <dbReference type="Rhea" id="RHEA-COMP:10311"/>
        <dbReference type="ChEBI" id="CHEBI:29973"/>
        <dbReference type="ChEBI" id="CHEBI:57856"/>
        <dbReference type="ChEBI" id="CHEBI:59789"/>
        <dbReference type="ChEBI" id="CHEBI:82795"/>
        <dbReference type="EC" id="2.1.1.80"/>
    </reaction>
</comment>
<keyword evidence="4" id="KW-0808">Transferase</keyword>
<sequence>MALPQPFPTDDDSPASALPEEMFPVVAIGASAGGLEAFTELLSHLPTTTGMAFVLLQHLDPNQPSLLSEIMGRTTEMPVMEVVDGVAIAPNHVYVIPPNTALTIVGSELRLQPRPRSRTGSHLIDSFFSALAQERGTKAIGVVLSGADADGTLGLKAIKAAGGITFSQSETSAKFSSMPHMAIATGQVDFIQTPEEIAQTLASLSAHPYITSPSPAELVAQEQAPSDTGLNTILTLLKRATKIDFAQYKPNTVKRRISRRMALHHLESLESYSQYLQANPEEVQALHQEILIGVTGFFRDGDVFAALEQTVFPALLRQRQVQAGQGNPELPVRIWVAGCSTGEEAYSIAICLLEYLSRHSVSPTIQIFATDVSKLAIEVARSGRYSPTQVSDVSPERLQRFFVPTDGGYQVNKVVRELCIFACQNLITDPPLSRLDLISCRNVLIYFRVSLQSKVLPMFHYSLKPDGFLLLGSSETTGEFGHLFSLIDSRYKLYAKQSSSLPLNFDFDPTTYTPSPQPPRPAPPQERFSETDLYDLANQTVLARYGPVGVLVNDRLEILQFRGQTGTYLEPAPGRASLNVLTMAKEGLRLDLRTALYQAQQTSEAVQRRSLLIEAGDRRPVQIEVMPLNPQPADKAYYLVFFTDLAPDGTASHTDIPATDLENQYRQENLALQQDLDTTRSHLQSIIQEQEATNQDLRAANEEILSSNEELQSTNEELQTAKEEIQATNEELSTINDELYRRNSETTHISNDFQNLLSSIHIPILMLEDDLRIRRFTPTAATLFNLIPGDVGRPLGDINHRLAIADLEACILAVINTLEQSSQEVQDQEGRWYDLRIRPYRTLDNRIDGAVVVLVDIDNLKRSAEQLRQARDYADAIVQTVREALVVLTHDLRVVTANRQFYQTFQVSPGDTEGQLIFELGNGQWDIPQLRSLLHDLLPQNMQIDDFEVVHNFETIGPQTMWLNARKMTQVNGDDLVLLAIETVLERAANGD</sequence>
<keyword evidence="6" id="KW-0378">Hydrolase</keyword>
<feature type="domain" description="CheR-type methyltransferase" evidence="11">
    <location>
        <begin position="218"/>
        <end position="497"/>
    </location>
</feature>
<dbReference type="EC" id="2.1.1.80" evidence="2"/>
<dbReference type="InterPro" id="IPR036804">
    <property type="entry name" value="CheR_N_sf"/>
</dbReference>
<keyword evidence="7" id="KW-0175">Coiled coil</keyword>
<feature type="domain" description="CheB-type methylesterase" evidence="10">
    <location>
        <begin position="19"/>
        <end position="203"/>
    </location>
</feature>
<dbReference type="InterPro" id="IPR022641">
    <property type="entry name" value="CheR_N"/>
</dbReference>
<dbReference type="InterPro" id="IPR000014">
    <property type="entry name" value="PAS"/>
</dbReference>
<dbReference type="SMART" id="SM00091">
    <property type="entry name" value="PAS"/>
    <property type="match status" value="2"/>
</dbReference>
<dbReference type="Proteomes" id="UP001482513">
    <property type="component" value="Unassembled WGS sequence"/>
</dbReference>
<evidence type="ECO:0000256" key="4">
    <source>
        <dbReference type="ARBA" id="ARBA00022679"/>
    </source>
</evidence>
<dbReference type="Pfam" id="PF01739">
    <property type="entry name" value="CheR"/>
    <property type="match status" value="1"/>
</dbReference>
<proteinExistence type="predicted"/>
<dbReference type="InterPro" id="IPR035909">
    <property type="entry name" value="CheB_C"/>
</dbReference>
<reference evidence="12 13" key="1">
    <citation type="submission" date="2022-04" db="EMBL/GenBank/DDBJ databases">
        <title>Positive selection, recombination, and allopatry shape intraspecific diversity of widespread and dominant cyanobacteria.</title>
        <authorList>
            <person name="Wei J."/>
            <person name="Shu W."/>
            <person name="Hu C."/>
        </authorList>
    </citation>
    <scope>NUCLEOTIDE SEQUENCE [LARGE SCALE GENOMIC DNA]</scope>
    <source>
        <strain evidence="12 13">DQ-A4</strain>
    </source>
</reference>
<evidence type="ECO:0000259" key="9">
    <source>
        <dbReference type="PROSITE" id="PS50113"/>
    </source>
</evidence>
<accession>A0ABV0JZS8</accession>
<feature type="region of interest" description="Disordered" evidence="8">
    <location>
        <begin position="507"/>
        <end position="527"/>
    </location>
</feature>
<dbReference type="SUPFAM" id="SSF53335">
    <property type="entry name" value="S-adenosyl-L-methionine-dependent methyltransferases"/>
    <property type="match status" value="1"/>
</dbReference>
<dbReference type="Gene3D" id="3.40.50.150">
    <property type="entry name" value="Vaccinia Virus protein VP39"/>
    <property type="match status" value="1"/>
</dbReference>
<evidence type="ECO:0000256" key="3">
    <source>
        <dbReference type="ARBA" id="ARBA00022603"/>
    </source>
</evidence>
<dbReference type="InterPro" id="IPR029063">
    <property type="entry name" value="SAM-dependent_MTases_sf"/>
</dbReference>
<name>A0ABV0JZS8_9CYAN</name>
<evidence type="ECO:0000259" key="10">
    <source>
        <dbReference type="PROSITE" id="PS50122"/>
    </source>
</evidence>
<feature type="active site" evidence="6">
    <location>
        <position position="58"/>
    </location>
</feature>
<dbReference type="Pfam" id="PF13596">
    <property type="entry name" value="PAS_10"/>
    <property type="match status" value="1"/>
</dbReference>
<dbReference type="RefSeq" id="WP_190699614.1">
    <property type="nucleotide sequence ID" value="NZ_JAMPKX010000001.1"/>
</dbReference>
<feature type="active site" evidence="6">
    <location>
        <position position="31"/>
    </location>
</feature>
<evidence type="ECO:0000256" key="5">
    <source>
        <dbReference type="ARBA" id="ARBA00022691"/>
    </source>
</evidence>
<feature type="active site" evidence="6">
    <location>
        <position position="150"/>
    </location>
</feature>
<keyword evidence="6" id="KW-0145">Chemotaxis</keyword>
<evidence type="ECO:0000256" key="2">
    <source>
        <dbReference type="ARBA" id="ARBA00012534"/>
    </source>
</evidence>
<organism evidence="12 13">
    <name type="scientific">Leptolyngbya subtilissima DQ-A4</name>
    <dbReference type="NCBI Taxonomy" id="2933933"/>
    <lineage>
        <taxon>Bacteria</taxon>
        <taxon>Bacillati</taxon>
        <taxon>Cyanobacteriota</taxon>
        <taxon>Cyanophyceae</taxon>
        <taxon>Leptolyngbyales</taxon>
        <taxon>Leptolyngbyaceae</taxon>
        <taxon>Leptolyngbya group</taxon>
        <taxon>Leptolyngbya</taxon>
    </lineage>
</organism>
<protein>
    <recommendedName>
        <fullName evidence="2">protein-glutamate O-methyltransferase</fullName>
        <ecNumber evidence="2">2.1.1.80</ecNumber>
    </recommendedName>
</protein>
<comment type="caution">
    <text evidence="12">The sequence shown here is derived from an EMBL/GenBank/DDBJ whole genome shotgun (WGS) entry which is preliminary data.</text>
</comment>
<dbReference type="SUPFAM" id="SSF52738">
    <property type="entry name" value="Methylesterase CheB, C-terminal domain"/>
    <property type="match status" value="1"/>
</dbReference>
<evidence type="ECO:0000256" key="7">
    <source>
        <dbReference type="SAM" id="Coils"/>
    </source>
</evidence>
<dbReference type="PROSITE" id="PS50123">
    <property type="entry name" value="CHER"/>
    <property type="match status" value="1"/>
</dbReference>
<keyword evidence="13" id="KW-1185">Reference proteome</keyword>
<feature type="compositionally biased region" description="Pro residues" evidence="8">
    <location>
        <begin position="515"/>
        <end position="524"/>
    </location>
</feature>
<gene>
    <name evidence="12" type="ORF">NC992_03715</name>
</gene>
<keyword evidence="3" id="KW-0489">Methyltransferase</keyword>